<dbReference type="Proteomes" id="UP000481872">
    <property type="component" value="Unassembled WGS sequence"/>
</dbReference>
<name>A0A6M0H6X3_9CLOT</name>
<gene>
    <name evidence="2" type="ORF">G3M99_15850</name>
</gene>
<dbReference type="RefSeq" id="WP_199870768.1">
    <property type="nucleotide sequence ID" value="NZ_JAAGPU010000039.1"/>
</dbReference>
<evidence type="ECO:0000256" key="1">
    <source>
        <dbReference type="SAM" id="Phobius"/>
    </source>
</evidence>
<feature type="transmembrane region" description="Helical" evidence="1">
    <location>
        <begin position="7"/>
        <end position="24"/>
    </location>
</feature>
<dbReference type="EMBL" id="JAAGPU010000039">
    <property type="protein sequence ID" value="NEU06287.1"/>
    <property type="molecule type" value="Genomic_DNA"/>
</dbReference>
<dbReference type="AlphaFoldDB" id="A0A6M0H6X3"/>
<proteinExistence type="predicted"/>
<keyword evidence="1" id="KW-0812">Transmembrane</keyword>
<keyword evidence="1" id="KW-1133">Transmembrane helix</keyword>
<keyword evidence="3" id="KW-1185">Reference proteome</keyword>
<organism evidence="2 3">
    <name type="scientific">Clostridium senegalense</name>
    <dbReference type="NCBI Taxonomy" id="1465809"/>
    <lineage>
        <taxon>Bacteria</taxon>
        <taxon>Bacillati</taxon>
        <taxon>Bacillota</taxon>
        <taxon>Clostridia</taxon>
        <taxon>Eubacteriales</taxon>
        <taxon>Clostridiaceae</taxon>
        <taxon>Clostridium</taxon>
    </lineage>
</organism>
<accession>A0A6M0H6X3</accession>
<feature type="transmembrane region" description="Helical" evidence="1">
    <location>
        <begin position="30"/>
        <end position="48"/>
    </location>
</feature>
<reference evidence="2 3" key="1">
    <citation type="submission" date="2020-02" db="EMBL/GenBank/DDBJ databases">
        <title>Genome assembly of a novel Clostridium senegalense strain.</title>
        <authorList>
            <person name="Gupta T.B."/>
            <person name="Jauregui R."/>
            <person name="Maclean P."/>
            <person name="Nawarathana A."/>
            <person name="Brightwell G."/>
        </authorList>
    </citation>
    <scope>NUCLEOTIDE SEQUENCE [LARGE SCALE GENOMIC DNA]</scope>
    <source>
        <strain evidence="2 3">AGRFS4</strain>
    </source>
</reference>
<evidence type="ECO:0000313" key="2">
    <source>
        <dbReference type="EMBL" id="NEU06287.1"/>
    </source>
</evidence>
<evidence type="ECO:0000313" key="3">
    <source>
        <dbReference type="Proteomes" id="UP000481872"/>
    </source>
</evidence>
<comment type="caution">
    <text evidence="2">The sequence shown here is derived from an EMBL/GenBank/DDBJ whole genome shotgun (WGS) entry which is preliminary data.</text>
</comment>
<keyword evidence="1" id="KW-0472">Membrane</keyword>
<sequence length="69" mass="8078">MKELNNYIRFGILFYGMFLISNCFNIIPEFIKGLCVGIGFALIFLGIYSEKHDMSKLKNCKKELFKKFV</sequence>
<protein>
    <submittedName>
        <fullName evidence="2">Uncharacterized protein</fullName>
    </submittedName>
</protein>